<reference evidence="6" key="1">
    <citation type="submission" date="2019-09" db="EMBL/GenBank/DDBJ databases">
        <title>Bird 10,000 Genomes (B10K) Project - Family phase.</title>
        <authorList>
            <person name="Zhang G."/>
        </authorList>
    </citation>
    <scope>NUCLEOTIDE SEQUENCE</scope>
    <source>
        <strain evidence="6">B10K-IZCAS-20218</strain>
        <tissue evidence="6">Blood</tissue>
    </source>
</reference>
<proteinExistence type="predicted"/>
<keyword evidence="2 3" id="KW-0694">RNA-binding</keyword>
<evidence type="ECO:0000256" key="3">
    <source>
        <dbReference type="PROSITE-ProRule" id="PRU00176"/>
    </source>
</evidence>
<protein>
    <submittedName>
        <fullName evidence="6">PABP protein</fullName>
    </submittedName>
</protein>
<dbReference type="Proteomes" id="UP000623542">
    <property type="component" value="Unassembled WGS sequence"/>
</dbReference>
<evidence type="ECO:0000256" key="4">
    <source>
        <dbReference type="SAM" id="MobiDB-lite"/>
    </source>
</evidence>
<dbReference type="AlphaFoldDB" id="A0A851V117"/>
<evidence type="ECO:0000313" key="7">
    <source>
        <dbReference type="Proteomes" id="UP000623542"/>
    </source>
</evidence>
<dbReference type="EMBL" id="WBNG01005245">
    <property type="protein sequence ID" value="NXD32410.1"/>
    <property type="molecule type" value="Genomic_DNA"/>
</dbReference>
<dbReference type="GO" id="GO:0003723">
    <property type="term" value="F:RNA binding"/>
    <property type="evidence" value="ECO:0007669"/>
    <property type="project" value="UniProtKB-UniRule"/>
</dbReference>
<name>A0A851V117_9PASS</name>
<gene>
    <name evidence="6" type="primary">Pab1_2</name>
    <name evidence="6" type="ORF">ELAFOR_R14895</name>
</gene>
<feature type="compositionally biased region" description="Basic and acidic residues" evidence="4">
    <location>
        <begin position="45"/>
        <end position="66"/>
    </location>
</feature>
<dbReference type="SUPFAM" id="SSF54928">
    <property type="entry name" value="RNA-binding domain, RBD"/>
    <property type="match status" value="1"/>
</dbReference>
<evidence type="ECO:0000256" key="2">
    <source>
        <dbReference type="ARBA" id="ARBA00022884"/>
    </source>
</evidence>
<dbReference type="InterPro" id="IPR012677">
    <property type="entry name" value="Nucleotide-bd_a/b_plait_sf"/>
</dbReference>
<keyword evidence="7" id="KW-1185">Reference proteome</keyword>
<feature type="non-terminal residue" evidence="6">
    <location>
        <position position="83"/>
    </location>
</feature>
<dbReference type="Pfam" id="PF00076">
    <property type="entry name" value="RRM_1"/>
    <property type="match status" value="1"/>
</dbReference>
<feature type="non-terminal residue" evidence="6">
    <location>
        <position position="1"/>
    </location>
</feature>
<feature type="domain" description="RRM" evidence="5">
    <location>
        <begin position="1"/>
        <end position="45"/>
    </location>
</feature>
<dbReference type="OrthoDB" id="9342390at2759"/>
<dbReference type="PROSITE" id="PS50102">
    <property type="entry name" value="RRM"/>
    <property type="match status" value="1"/>
</dbReference>
<evidence type="ECO:0000313" key="6">
    <source>
        <dbReference type="EMBL" id="NXD32410.1"/>
    </source>
</evidence>
<organism evidence="6 7">
    <name type="scientific">Elachura formosa</name>
    <name type="common">spotted wren-babbler</name>
    <dbReference type="NCBI Taxonomy" id="1463973"/>
    <lineage>
        <taxon>Eukaryota</taxon>
        <taxon>Metazoa</taxon>
        <taxon>Chordata</taxon>
        <taxon>Craniata</taxon>
        <taxon>Vertebrata</taxon>
        <taxon>Euteleostomi</taxon>
        <taxon>Archelosauria</taxon>
        <taxon>Archosauria</taxon>
        <taxon>Dinosauria</taxon>
        <taxon>Saurischia</taxon>
        <taxon>Theropoda</taxon>
        <taxon>Coelurosauria</taxon>
        <taxon>Aves</taxon>
        <taxon>Neognathae</taxon>
        <taxon>Neoaves</taxon>
        <taxon>Telluraves</taxon>
        <taxon>Australaves</taxon>
        <taxon>Passeriformes</taxon>
        <taxon>Elachuridae</taxon>
        <taxon>Elachura</taxon>
    </lineage>
</organism>
<comment type="caution">
    <text evidence="6">The sequence shown here is derived from an EMBL/GenBank/DDBJ whole genome shotgun (WGS) entry which is preliminary data.</text>
</comment>
<evidence type="ECO:0000259" key="5">
    <source>
        <dbReference type="PROSITE" id="PS50102"/>
    </source>
</evidence>
<keyword evidence="1" id="KW-0677">Repeat</keyword>
<dbReference type="InterPro" id="IPR000504">
    <property type="entry name" value="RRM_dom"/>
</dbReference>
<feature type="region of interest" description="Disordered" evidence="4">
    <location>
        <begin position="44"/>
        <end position="66"/>
    </location>
</feature>
<sequence length="83" mass="9561">KDESGASKGFGFVNFTSHEAAKKAVDELNDKEFKGKKLYVGRAQKRTERDDELRKTHEEKRLENEAKSAGVNLYIKNLDDEWD</sequence>
<dbReference type="Gene3D" id="3.30.70.330">
    <property type="match status" value="1"/>
</dbReference>
<dbReference type="InterPro" id="IPR035979">
    <property type="entry name" value="RBD_domain_sf"/>
</dbReference>
<dbReference type="PANTHER" id="PTHR24012">
    <property type="entry name" value="RNA BINDING PROTEIN"/>
    <property type="match status" value="1"/>
</dbReference>
<accession>A0A851V117</accession>
<evidence type="ECO:0000256" key="1">
    <source>
        <dbReference type="ARBA" id="ARBA00022737"/>
    </source>
</evidence>